<feature type="domain" description="NAD(P)-binding" evidence="7">
    <location>
        <begin position="9"/>
        <end position="174"/>
    </location>
</feature>
<dbReference type="GO" id="GO:0005829">
    <property type="term" value="C:cytosol"/>
    <property type="evidence" value="ECO:0007669"/>
    <property type="project" value="TreeGrafter"/>
</dbReference>
<gene>
    <name evidence="8" type="ORF">CHS0354_042075</name>
</gene>
<comment type="caution">
    <text evidence="8">The sequence shown here is derived from an EMBL/GenBank/DDBJ whole genome shotgun (WGS) entry which is preliminary data.</text>
</comment>
<evidence type="ECO:0000256" key="5">
    <source>
        <dbReference type="ARBA" id="ARBA00023027"/>
    </source>
</evidence>
<name>A0AAE0TNC5_9BIVA</name>
<evidence type="ECO:0000256" key="2">
    <source>
        <dbReference type="ARBA" id="ARBA00001911"/>
    </source>
</evidence>
<dbReference type="GO" id="GO:0003978">
    <property type="term" value="F:UDP-glucose 4-epimerase activity"/>
    <property type="evidence" value="ECO:0007669"/>
    <property type="project" value="UniProtKB-EC"/>
</dbReference>
<keyword evidence="6" id="KW-0413">Isomerase</keyword>
<evidence type="ECO:0000256" key="1">
    <source>
        <dbReference type="ARBA" id="ARBA00000083"/>
    </source>
</evidence>
<evidence type="ECO:0000256" key="6">
    <source>
        <dbReference type="ARBA" id="ARBA00023235"/>
    </source>
</evidence>
<evidence type="ECO:0000256" key="4">
    <source>
        <dbReference type="ARBA" id="ARBA00013189"/>
    </source>
</evidence>
<dbReference type="InterPro" id="IPR036291">
    <property type="entry name" value="NAD(P)-bd_dom_sf"/>
</dbReference>
<dbReference type="PANTHER" id="PTHR43725:SF47">
    <property type="entry name" value="UDP-GLUCOSE 4-EPIMERASE"/>
    <property type="match status" value="1"/>
</dbReference>
<reference evidence="8" key="2">
    <citation type="journal article" date="2021" name="Genome Biol. Evol.">
        <title>Developing a high-quality reference genome for a parasitic bivalve with doubly uniparental inheritance (Bivalvia: Unionida).</title>
        <authorList>
            <person name="Smith C.H."/>
        </authorList>
    </citation>
    <scope>NUCLEOTIDE SEQUENCE</scope>
    <source>
        <strain evidence="8">CHS0354</strain>
        <tissue evidence="8">Mantle</tissue>
    </source>
</reference>
<dbReference type="Gene3D" id="3.40.50.720">
    <property type="entry name" value="NAD(P)-binding Rossmann-like Domain"/>
    <property type="match status" value="1"/>
</dbReference>
<evidence type="ECO:0000313" key="8">
    <source>
        <dbReference type="EMBL" id="KAK3612574.1"/>
    </source>
</evidence>
<comment type="cofactor">
    <cofactor evidence="2">
        <name>NAD(+)</name>
        <dbReference type="ChEBI" id="CHEBI:57540"/>
    </cofactor>
</comment>
<protein>
    <recommendedName>
        <fullName evidence="4">UDP-glucose 4-epimerase</fullName>
        <ecNumber evidence="4">5.1.3.2</ecNumber>
    </recommendedName>
</protein>
<evidence type="ECO:0000313" key="9">
    <source>
        <dbReference type="Proteomes" id="UP001195483"/>
    </source>
</evidence>
<dbReference type="PANTHER" id="PTHR43725">
    <property type="entry name" value="UDP-GLUCOSE 4-EPIMERASE"/>
    <property type="match status" value="1"/>
</dbReference>
<dbReference type="Proteomes" id="UP001195483">
    <property type="component" value="Unassembled WGS sequence"/>
</dbReference>
<accession>A0AAE0TNC5</accession>
<reference evidence="8" key="3">
    <citation type="submission" date="2023-05" db="EMBL/GenBank/DDBJ databases">
        <authorList>
            <person name="Smith C.H."/>
        </authorList>
    </citation>
    <scope>NUCLEOTIDE SEQUENCE</scope>
    <source>
        <strain evidence="8">CHS0354</strain>
        <tissue evidence="8">Mantle</tissue>
    </source>
</reference>
<proteinExistence type="predicted"/>
<reference evidence="8" key="1">
    <citation type="journal article" date="2021" name="Genome Biol. Evol.">
        <title>A High-Quality Reference Genome for a Parasitic Bivalve with Doubly Uniparental Inheritance (Bivalvia: Unionida).</title>
        <authorList>
            <person name="Smith C.H."/>
        </authorList>
    </citation>
    <scope>NUCLEOTIDE SEQUENCE</scope>
    <source>
        <strain evidence="8">CHS0354</strain>
    </source>
</reference>
<keyword evidence="5" id="KW-0520">NAD</keyword>
<organism evidence="8 9">
    <name type="scientific">Potamilus streckersoni</name>
    <dbReference type="NCBI Taxonomy" id="2493646"/>
    <lineage>
        <taxon>Eukaryota</taxon>
        <taxon>Metazoa</taxon>
        <taxon>Spiralia</taxon>
        <taxon>Lophotrochozoa</taxon>
        <taxon>Mollusca</taxon>
        <taxon>Bivalvia</taxon>
        <taxon>Autobranchia</taxon>
        <taxon>Heteroconchia</taxon>
        <taxon>Palaeoheterodonta</taxon>
        <taxon>Unionida</taxon>
        <taxon>Unionoidea</taxon>
        <taxon>Unionidae</taxon>
        <taxon>Ambleminae</taxon>
        <taxon>Lampsilini</taxon>
        <taxon>Potamilus</taxon>
    </lineage>
</organism>
<dbReference type="SUPFAM" id="SSF51735">
    <property type="entry name" value="NAD(P)-binding Rossmann-fold domains"/>
    <property type="match status" value="1"/>
</dbReference>
<dbReference type="GO" id="GO:0033499">
    <property type="term" value="P:galactose catabolic process via UDP-galactose, Leloir pathway"/>
    <property type="evidence" value="ECO:0007669"/>
    <property type="project" value="TreeGrafter"/>
</dbReference>
<comment type="pathway">
    <text evidence="3">Carbohydrate metabolism; galactose metabolism.</text>
</comment>
<dbReference type="EMBL" id="JAEAOA010002353">
    <property type="protein sequence ID" value="KAK3612574.1"/>
    <property type="molecule type" value="Genomic_DNA"/>
</dbReference>
<comment type="catalytic activity">
    <reaction evidence="1">
        <text>UDP-alpha-D-glucose = UDP-alpha-D-galactose</text>
        <dbReference type="Rhea" id="RHEA:22168"/>
        <dbReference type="ChEBI" id="CHEBI:58885"/>
        <dbReference type="ChEBI" id="CHEBI:66914"/>
        <dbReference type="EC" id="5.1.3.2"/>
    </reaction>
</comment>
<dbReference type="Pfam" id="PF16363">
    <property type="entry name" value="GDP_Man_Dehyd"/>
    <property type="match status" value="1"/>
</dbReference>
<dbReference type="AlphaFoldDB" id="A0AAE0TNC5"/>
<evidence type="ECO:0000259" key="7">
    <source>
        <dbReference type="Pfam" id="PF16363"/>
    </source>
</evidence>
<keyword evidence="9" id="KW-1185">Reference proteome</keyword>
<dbReference type="EC" id="5.1.3.2" evidence="4"/>
<evidence type="ECO:0000256" key="3">
    <source>
        <dbReference type="ARBA" id="ARBA00004947"/>
    </source>
</evidence>
<dbReference type="InterPro" id="IPR016040">
    <property type="entry name" value="NAD(P)-bd_dom"/>
</dbReference>
<sequence length="229" mass="24966">MSLRDGCILVTGGAGYVGSHALVELLEAGYSVVVLDNLSNSTFGSVTRVQEMTGKSIPTYNCDLCDKKGVEDIFSKHKISGVIHFASLKAVGMSVEIPLIYYRQNLIGTINLLDVMKEHGVYNLIFSSSATVYGDPKYLPYDEKHPTGGCTNPYGRTKHFIECILRDLYATDKVCPLSNYAVFVPQQTFVFTAKTPCHYLDSGSLLSIITDLCIVDSMSSAPAINNPSN</sequence>